<feature type="chain" id="PRO_5009241802" evidence="2">
    <location>
        <begin position="20"/>
        <end position="200"/>
    </location>
</feature>
<dbReference type="RefSeq" id="WP_083345446.1">
    <property type="nucleotide sequence ID" value="NZ_LT629690.1"/>
</dbReference>
<dbReference type="InterPro" id="IPR011250">
    <property type="entry name" value="OMP/PagP_B-barrel"/>
</dbReference>
<name>A0A1G7LFI3_9BACT</name>
<dbReference type="InterPro" id="IPR027385">
    <property type="entry name" value="Beta-barrel_OMP"/>
</dbReference>
<accession>A0A1G7LFI3</accession>
<feature type="domain" description="Outer membrane protein beta-barrel" evidence="3">
    <location>
        <begin position="9"/>
        <end position="200"/>
    </location>
</feature>
<evidence type="ECO:0000313" key="4">
    <source>
        <dbReference type="EMBL" id="SDF48235.1"/>
    </source>
</evidence>
<evidence type="ECO:0000259" key="3">
    <source>
        <dbReference type="Pfam" id="PF13505"/>
    </source>
</evidence>
<dbReference type="Gene3D" id="2.40.160.20">
    <property type="match status" value="1"/>
</dbReference>
<evidence type="ECO:0000313" key="5">
    <source>
        <dbReference type="Proteomes" id="UP000182427"/>
    </source>
</evidence>
<gene>
    <name evidence="4" type="ORF">SAMN05444167_2522</name>
</gene>
<sequence length="200" mass="22199">MKKSMWMCALLAGALAAHGQESRQDVSISALGNIPPQVNGRGIQVNADMALGALASYRFMLTPRSALEANYSFSQYMTQLKNTSFNTYQIHTRQQEVSFGYVYSRNYRNYNPFAEVGVGAYVFSPIRDFDTQSLDAKRQLSLGGFFGAGVAYEISPSYDIRIGYRGAVVKTPSFKLPSDAYNTGRYEVISMPTLGVAYHF</sequence>
<dbReference type="Pfam" id="PF13505">
    <property type="entry name" value="OMP_b-brl"/>
    <property type="match status" value="1"/>
</dbReference>
<evidence type="ECO:0000256" key="2">
    <source>
        <dbReference type="SAM" id="SignalP"/>
    </source>
</evidence>
<reference evidence="4 5" key="1">
    <citation type="submission" date="2016-10" db="EMBL/GenBank/DDBJ databases">
        <authorList>
            <person name="de Groot N.N."/>
        </authorList>
    </citation>
    <scope>NUCLEOTIDE SEQUENCE [LARGE SCALE GENOMIC DNA]</scope>
    <source>
        <strain evidence="4 5">GAS232</strain>
    </source>
</reference>
<dbReference type="Proteomes" id="UP000182427">
    <property type="component" value="Chromosome I"/>
</dbReference>
<proteinExistence type="predicted"/>
<dbReference type="EMBL" id="LT629690">
    <property type="protein sequence ID" value="SDF48235.1"/>
    <property type="molecule type" value="Genomic_DNA"/>
</dbReference>
<keyword evidence="1 2" id="KW-0732">Signal</keyword>
<protein>
    <submittedName>
        <fullName evidence="4">Outer membrane protein beta-barrel domain-containing protein</fullName>
    </submittedName>
</protein>
<evidence type="ECO:0000256" key="1">
    <source>
        <dbReference type="ARBA" id="ARBA00022729"/>
    </source>
</evidence>
<organism evidence="4 5">
    <name type="scientific">Terriglobus roseus</name>
    <dbReference type="NCBI Taxonomy" id="392734"/>
    <lineage>
        <taxon>Bacteria</taxon>
        <taxon>Pseudomonadati</taxon>
        <taxon>Acidobacteriota</taxon>
        <taxon>Terriglobia</taxon>
        <taxon>Terriglobales</taxon>
        <taxon>Acidobacteriaceae</taxon>
        <taxon>Terriglobus</taxon>
    </lineage>
</organism>
<dbReference type="SUPFAM" id="SSF56925">
    <property type="entry name" value="OMPA-like"/>
    <property type="match status" value="1"/>
</dbReference>
<feature type="signal peptide" evidence="2">
    <location>
        <begin position="1"/>
        <end position="19"/>
    </location>
</feature>
<dbReference type="OrthoDB" id="115771at2"/>
<keyword evidence="5" id="KW-1185">Reference proteome</keyword>
<dbReference type="AlphaFoldDB" id="A0A1G7LFI3"/>